<feature type="transmembrane region" description="Helical" evidence="1">
    <location>
        <begin position="22"/>
        <end position="43"/>
    </location>
</feature>
<dbReference type="STRING" id="1335309.GA0116948_10288"/>
<dbReference type="RefSeq" id="WP_165798394.1">
    <property type="nucleotide sequence ID" value="NZ_FMAR01000002.1"/>
</dbReference>
<accession>A0A1C4ADS7</accession>
<organism evidence="2 3">
    <name type="scientific">Chitinophaga costaii</name>
    <dbReference type="NCBI Taxonomy" id="1335309"/>
    <lineage>
        <taxon>Bacteria</taxon>
        <taxon>Pseudomonadati</taxon>
        <taxon>Bacteroidota</taxon>
        <taxon>Chitinophagia</taxon>
        <taxon>Chitinophagales</taxon>
        <taxon>Chitinophagaceae</taxon>
        <taxon>Chitinophaga</taxon>
    </lineage>
</organism>
<dbReference type="Proteomes" id="UP000242818">
    <property type="component" value="Unassembled WGS sequence"/>
</dbReference>
<keyword evidence="3" id="KW-1185">Reference proteome</keyword>
<keyword evidence="1" id="KW-0472">Membrane</keyword>
<name>A0A1C4ADS7_9BACT</name>
<evidence type="ECO:0000313" key="2">
    <source>
        <dbReference type="EMBL" id="SCB92715.1"/>
    </source>
</evidence>
<keyword evidence="1" id="KW-0812">Transmembrane</keyword>
<sequence>MLSSLLVSEVTTTQFYYTWDHIGFILSRVFIVVLACGILFATVKYVKR</sequence>
<protein>
    <submittedName>
        <fullName evidence="2">Uncharacterized protein</fullName>
    </submittedName>
</protein>
<dbReference type="AlphaFoldDB" id="A0A1C4ADS7"/>
<keyword evidence="1" id="KW-1133">Transmembrane helix</keyword>
<reference evidence="2 3" key="1">
    <citation type="submission" date="2016-08" db="EMBL/GenBank/DDBJ databases">
        <authorList>
            <person name="Seilhamer J.J."/>
        </authorList>
    </citation>
    <scope>NUCLEOTIDE SEQUENCE [LARGE SCALE GENOMIC DNA]</scope>
    <source>
        <strain evidence="2 3">A37T2</strain>
    </source>
</reference>
<proteinExistence type="predicted"/>
<evidence type="ECO:0000313" key="3">
    <source>
        <dbReference type="Proteomes" id="UP000242818"/>
    </source>
</evidence>
<gene>
    <name evidence="2" type="ORF">GA0116948_10288</name>
</gene>
<evidence type="ECO:0000256" key="1">
    <source>
        <dbReference type="SAM" id="Phobius"/>
    </source>
</evidence>
<dbReference type="EMBL" id="FMAR01000002">
    <property type="protein sequence ID" value="SCB92715.1"/>
    <property type="molecule type" value="Genomic_DNA"/>
</dbReference>